<accession>A0ABC9U0V8</accession>
<comment type="caution">
    <text evidence="1">The sequence shown here is derived from an EMBL/GenBank/DDBJ whole genome shotgun (WGS) entry which is preliminary data.</text>
</comment>
<gene>
    <name evidence="1" type="ORF">CLOSYM_01275</name>
</gene>
<sequence length="41" mass="4731">MLYKHFLKTSAHLLSLPFLTNLLYLHISQGTMLRIRAFPGS</sequence>
<dbReference type="AlphaFoldDB" id="A0ABC9U0V8"/>
<evidence type="ECO:0000313" key="1">
    <source>
        <dbReference type="EMBL" id="ERI78881.1"/>
    </source>
</evidence>
<name>A0ABC9U0V8_CLOSY</name>
<protein>
    <submittedName>
        <fullName evidence="1">Uncharacterized protein</fullName>
    </submittedName>
</protein>
<organism evidence="1 2">
    <name type="scientific">[Clostridium] symbiosum ATCC 14940</name>
    <dbReference type="NCBI Taxonomy" id="411472"/>
    <lineage>
        <taxon>Bacteria</taxon>
        <taxon>Bacillati</taxon>
        <taxon>Bacillota</taxon>
        <taxon>Clostridia</taxon>
        <taxon>Lachnospirales</taxon>
        <taxon>Lachnospiraceae</taxon>
        <taxon>Otoolea</taxon>
    </lineage>
</organism>
<dbReference type="EMBL" id="AWSU01000105">
    <property type="protein sequence ID" value="ERI78881.1"/>
    <property type="molecule type" value="Genomic_DNA"/>
</dbReference>
<evidence type="ECO:0000313" key="2">
    <source>
        <dbReference type="Proteomes" id="UP000016491"/>
    </source>
</evidence>
<dbReference type="Proteomes" id="UP000016491">
    <property type="component" value="Unassembled WGS sequence"/>
</dbReference>
<proteinExistence type="predicted"/>
<reference evidence="1 2" key="1">
    <citation type="submission" date="2013-07" db="EMBL/GenBank/DDBJ databases">
        <authorList>
            <person name="Weinstock G."/>
            <person name="Sodergren E."/>
            <person name="Wylie T."/>
            <person name="Fulton L."/>
            <person name="Fulton R."/>
            <person name="Fronick C."/>
            <person name="O'Laughlin M."/>
            <person name="Godfrey J."/>
            <person name="Miner T."/>
            <person name="Herter B."/>
            <person name="Appelbaum E."/>
            <person name="Cordes M."/>
            <person name="Lek S."/>
            <person name="Wollam A."/>
            <person name="Pepin K.H."/>
            <person name="Palsikar V.B."/>
            <person name="Mitreva M."/>
            <person name="Wilson R.K."/>
        </authorList>
    </citation>
    <scope>NUCLEOTIDE SEQUENCE [LARGE SCALE GENOMIC DNA]</scope>
    <source>
        <strain evidence="1 2">ATCC 14940</strain>
    </source>
</reference>